<evidence type="ECO:0000313" key="7">
    <source>
        <dbReference type="EMBL" id="CEQ04437.1"/>
    </source>
</evidence>
<keyword evidence="7" id="KW-0282">Flagellum</keyword>
<evidence type="ECO:0000256" key="2">
    <source>
        <dbReference type="ARBA" id="ARBA00022475"/>
    </source>
</evidence>
<keyword evidence="3 6" id="KW-0812">Transmembrane</keyword>
<feature type="transmembrane region" description="Helical" evidence="6">
    <location>
        <begin position="6"/>
        <end position="26"/>
    </location>
</feature>
<accession>A0A0C7QUV4</accession>
<dbReference type="AlphaFoldDB" id="A0A0C7QUV4"/>
<keyword evidence="4 6" id="KW-1133">Transmembrane helix</keyword>
<dbReference type="Proteomes" id="UP000049127">
    <property type="component" value="Unassembled WGS sequence"/>
</dbReference>
<dbReference type="EMBL" id="CEKZ01000003">
    <property type="protein sequence ID" value="CEQ04437.1"/>
    <property type="molecule type" value="Genomic_DNA"/>
</dbReference>
<dbReference type="InterPro" id="IPR022781">
    <property type="entry name" value="Flagellar_biosynth_FliO"/>
</dbReference>
<dbReference type="RefSeq" id="WP_055342386.1">
    <property type="nucleotide sequence ID" value="NZ_CEKZ01000003.1"/>
</dbReference>
<keyword evidence="5 6" id="KW-0472">Membrane</keyword>
<evidence type="ECO:0000256" key="4">
    <source>
        <dbReference type="ARBA" id="ARBA00022989"/>
    </source>
</evidence>
<evidence type="ECO:0000313" key="8">
    <source>
        <dbReference type="Proteomes" id="UP000049127"/>
    </source>
</evidence>
<dbReference type="OrthoDB" id="1926996at2"/>
<dbReference type="GO" id="GO:0044781">
    <property type="term" value="P:bacterial-type flagellum organization"/>
    <property type="evidence" value="ECO:0007669"/>
    <property type="project" value="InterPro"/>
</dbReference>
<proteinExistence type="predicted"/>
<keyword evidence="2" id="KW-1003">Cell membrane</keyword>
<gene>
    <name evidence="7" type="ORF">R28058_21701</name>
</gene>
<sequence>MDGMLQYLVNLSAFVILMFLIILIAHKINGVNLQNMGIYKYAKVIEKVSISKDTFLIVLKTGDEGCVLLISPNNVERIRDLNKADLEEIENSKKSNHKLRPDASKFAKVKFNKVRLKKSMYNTMDVINKLEEKEDANIK</sequence>
<name>A0A0C7QUV4_PARSO</name>
<keyword evidence="7" id="KW-0966">Cell projection</keyword>
<dbReference type="Pfam" id="PF04347">
    <property type="entry name" value="FliO"/>
    <property type="match status" value="1"/>
</dbReference>
<reference evidence="7 8" key="1">
    <citation type="submission" date="2015-01" db="EMBL/GenBank/DDBJ databases">
        <authorList>
            <person name="Aslett A.Martin."/>
            <person name="De Silva Nishadi"/>
        </authorList>
    </citation>
    <scope>NUCLEOTIDE SEQUENCE [LARGE SCALE GENOMIC DNA]</scope>
    <source>
        <strain evidence="7 8">R28058</strain>
    </source>
</reference>
<evidence type="ECO:0000256" key="3">
    <source>
        <dbReference type="ARBA" id="ARBA00022692"/>
    </source>
</evidence>
<evidence type="ECO:0000256" key="6">
    <source>
        <dbReference type="SAM" id="Phobius"/>
    </source>
</evidence>
<protein>
    <submittedName>
        <fullName evidence="7">Flagellar biosynthesis domain-containing protein</fullName>
    </submittedName>
</protein>
<dbReference type="GO" id="GO:0016020">
    <property type="term" value="C:membrane"/>
    <property type="evidence" value="ECO:0007669"/>
    <property type="project" value="InterPro"/>
</dbReference>
<comment type="subcellular location">
    <subcellularLocation>
        <location evidence="1">Cell membrane</location>
    </subcellularLocation>
</comment>
<evidence type="ECO:0000256" key="5">
    <source>
        <dbReference type="ARBA" id="ARBA00023136"/>
    </source>
</evidence>
<organism evidence="7 8">
    <name type="scientific">Paraclostridium sordellii</name>
    <name type="common">Clostridium sordellii</name>
    <dbReference type="NCBI Taxonomy" id="1505"/>
    <lineage>
        <taxon>Bacteria</taxon>
        <taxon>Bacillati</taxon>
        <taxon>Bacillota</taxon>
        <taxon>Clostridia</taxon>
        <taxon>Peptostreptococcales</taxon>
        <taxon>Peptostreptococcaceae</taxon>
        <taxon>Paraclostridium</taxon>
    </lineage>
</organism>
<evidence type="ECO:0000256" key="1">
    <source>
        <dbReference type="ARBA" id="ARBA00004236"/>
    </source>
</evidence>
<keyword evidence="7" id="KW-0969">Cilium</keyword>